<comment type="caution">
    <text evidence="11">The sequence shown here is derived from an EMBL/GenBank/DDBJ whole genome shotgun (WGS) entry which is preliminary data.</text>
</comment>
<feature type="region of interest" description="Disordered" evidence="9">
    <location>
        <begin position="135"/>
        <end position="159"/>
    </location>
</feature>
<sequence>MSLIRKTAAELGALIAAGQTSAAEVAQAHLDRMAEVEPKVNAFLHVDREVTLAQARAVDARLAAGEKLGPLAGVPIAHKDIFSTHDMPTTAASKILEGWRPPYDATVTARLRAAGLVILGKTNLDEFAMGSSTENSAYGDSHNPWDLERTPGGSSGGSSAAVAAYEAPLSTGTDTGGSIRQPAAVTGIVGMKPTYGGSSRYGVIAFASSLDTPGPFARTVLDTALLHEVFSGHDPMDSTSVDAPVPAVVEAARHGDVQGMRIGVVKEFGGEGYQQGVLNRFNDAVELLESLGAKVVEVSCPTFTTALPAYYLIAPSECSSNLARFDAMRYGLRVGDDGTRSAEEVMALTRAAGFGPEVKRRIMLGTYALSSGYYDAYYGQAQKVRTLISRDFEAAYQQVDVLISPTTPTTAFRLGERTGDPMAMYLADLCTIPSNLAGNAAISVPCGLADEDDLPVGLQIMAPVLGDDRCYRVAAAVEKALESRWGGPLLKEAPSL</sequence>
<dbReference type="PROSITE" id="PS00571">
    <property type="entry name" value="AMIDASES"/>
    <property type="match status" value="1"/>
</dbReference>
<evidence type="ECO:0000256" key="8">
    <source>
        <dbReference type="HAMAP-Rule" id="MF_00120"/>
    </source>
</evidence>
<keyword evidence="12" id="KW-1185">Reference proteome</keyword>
<evidence type="ECO:0000256" key="4">
    <source>
        <dbReference type="ARBA" id="ARBA00022840"/>
    </source>
</evidence>
<evidence type="ECO:0000256" key="9">
    <source>
        <dbReference type="SAM" id="MobiDB-lite"/>
    </source>
</evidence>
<keyword evidence="5 8" id="KW-0648">Protein biosynthesis</keyword>
<comment type="subunit">
    <text evidence="8">Heterotrimer of A, B and C subunits.</text>
</comment>
<evidence type="ECO:0000256" key="1">
    <source>
        <dbReference type="ARBA" id="ARBA00008069"/>
    </source>
</evidence>
<feature type="active site" description="Acyl-ester intermediate" evidence="8">
    <location>
        <position position="178"/>
    </location>
</feature>
<dbReference type="InterPro" id="IPR036928">
    <property type="entry name" value="AS_sf"/>
</dbReference>
<evidence type="ECO:0000313" key="12">
    <source>
        <dbReference type="Proteomes" id="UP001612741"/>
    </source>
</evidence>
<dbReference type="EMBL" id="JBITGY010000004">
    <property type="protein sequence ID" value="MFI6499209.1"/>
    <property type="molecule type" value="Genomic_DNA"/>
</dbReference>
<organism evidence="11 12">
    <name type="scientific">Nonomuraea typhae</name>
    <dbReference type="NCBI Taxonomy" id="2603600"/>
    <lineage>
        <taxon>Bacteria</taxon>
        <taxon>Bacillati</taxon>
        <taxon>Actinomycetota</taxon>
        <taxon>Actinomycetes</taxon>
        <taxon>Streptosporangiales</taxon>
        <taxon>Streptosporangiaceae</taxon>
        <taxon>Nonomuraea</taxon>
    </lineage>
</organism>
<dbReference type="SUPFAM" id="SSF75304">
    <property type="entry name" value="Amidase signature (AS) enzymes"/>
    <property type="match status" value="1"/>
</dbReference>
<evidence type="ECO:0000313" key="11">
    <source>
        <dbReference type="EMBL" id="MFI6499209.1"/>
    </source>
</evidence>
<keyword evidence="3 8" id="KW-0547">Nucleotide-binding</keyword>
<evidence type="ECO:0000256" key="2">
    <source>
        <dbReference type="ARBA" id="ARBA00022598"/>
    </source>
</evidence>
<name>A0ABW7YTG4_9ACTN</name>
<dbReference type="Pfam" id="PF01425">
    <property type="entry name" value="Amidase"/>
    <property type="match status" value="1"/>
</dbReference>
<dbReference type="EC" id="6.3.5.7" evidence="8"/>
<reference evidence="11 12" key="1">
    <citation type="submission" date="2024-10" db="EMBL/GenBank/DDBJ databases">
        <title>The Natural Products Discovery Center: Release of the First 8490 Sequenced Strains for Exploring Actinobacteria Biosynthetic Diversity.</title>
        <authorList>
            <person name="Kalkreuter E."/>
            <person name="Kautsar S.A."/>
            <person name="Yang D."/>
            <person name="Bader C.D."/>
            <person name="Teijaro C.N."/>
            <person name="Fluegel L."/>
            <person name="Davis C.M."/>
            <person name="Simpson J.R."/>
            <person name="Lauterbach L."/>
            <person name="Steele A.D."/>
            <person name="Gui C."/>
            <person name="Meng S."/>
            <person name="Li G."/>
            <person name="Viehrig K."/>
            <person name="Ye F."/>
            <person name="Su P."/>
            <person name="Kiefer A.F."/>
            <person name="Nichols A."/>
            <person name="Cepeda A.J."/>
            <person name="Yan W."/>
            <person name="Fan B."/>
            <person name="Jiang Y."/>
            <person name="Adhikari A."/>
            <person name="Zheng C.-J."/>
            <person name="Schuster L."/>
            <person name="Cowan T.M."/>
            <person name="Smanski M.J."/>
            <person name="Chevrette M.G."/>
            <person name="De Carvalho L.P.S."/>
            <person name="Shen B."/>
        </authorList>
    </citation>
    <scope>NUCLEOTIDE SEQUENCE [LARGE SCALE GENOMIC DNA]</scope>
    <source>
        <strain evidence="11 12">NPDC050545</strain>
    </source>
</reference>
<dbReference type="InterPro" id="IPR020556">
    <property type="entry name" value="Amidase_CS"/>
</dbReference>
<protein>
    <recommendedName>
        <fullName evidence="8">Glutamyl-tRNA(Gln) amidotransferase subunit A</fullName>
        <shortName evidence="8">Glu-ADT subunit A</shortName>
        <ecNumber evidence="8">6.3.5.7</ecNumber>
    </recommendedName>
</protein>
<dbReference type="PANTHER" id="PTHR11895:SF151">
    <property type="entry name" value="GLUTAMYL-TRNA(GLN) AMIDOTRANSFERASE SUBUNIT A"/>
    <property type="match status" value="1"/>
</dbReference>
<comment type="function">
    <text evidence="6 8">Allows the formation of correctly charged Gln-tRNA(Gln) through the transamidation of misacylated Glu-tRNA(Gln) in organisms which lack glutaminyl-tRNA synthetase. The reaction takes place in the presence of glutamine and ATP through an activated gamma-phospho-Glu-tRNA(Gln).</text>
</comment>
<evidence type="ECO:0000259" key="10">
    <source>
        <dbReference type="Pfam" id="PF01425"/>
    </source>
</evidence>
<keyword evidence="2 8" id="KW-0436">Ligase</keyword>
<evidence type="ECO:0000256" key="5">
    <source>
        <dbReference type="ARBA" id="ARBA00022917"/>
    </source>
</evidence>
<feature type="active site" description="Charge relay system" evidence="8">
    <location>
        <position position="154"/>
    </location>
</feature>
<comment type="similarity">
    <text evidence="1 8">Belongs to the amidase family. GatA subfamily.</text>
</comment>
<dbReference type="PANTHER" id="PTHR11895">
    <property type="entry name" value="TRANSAMIDASE"/>
    <property type="match status" value="1"/>
</dbReference>
<dbReference type="RefSeq" id="WP_397082421.1">
    <property type="nucleotide sequence ID" value="NZ_JBITGY010000004.1"/>
</dbReference>
<keyword evidence="4 8" id="KW-0067">ATP-binding</keyword>
<evidence type="ECO:0000256" key="6">
    <source>
        <dbReference type="ARBA" id="ARBA00025295"/>
    </source>
</evidence>
<dbReference type="NCBIfam" id="TIGR00132">
    <property type="entry name" value="gatA"/>
    <property type="match status" value="1"/>
</dbReference>
<dbReference type="Proteomes" id="UP001612741">
    <property type="component" value="Unassembled WGS sequence"/>
</dbReference>
<comment type="catalytic activity">
    <reaction evidence="7 8">
        <text>L-glutamyl-tRNA(Gln) + L-glutamine + ATP + H2O = L-glutaminyl-tRNA(Gln) + L-glutamate + ADP + phosphate + H(+)</text>
        <dbReference type="Rhea" id="RHEA:17521"/>
        <dbReference type="Rhea" id="RHEA-COMP:9681"/>
        <dbReference type="Rhea" id="RHEA-COMP:9684"/>
        <dbReference type="ChEBI" id="CHEBI:15377"/>
        <dbReference type="ChEBI" id="CHEBI:15378"/>
        <dbReference type="ChEBI" id="CHEBI:29985"/>
        <dbReference type="ChEBI" id="CHEBI:30616"/>
        <dbReference type="ChEBI" id="CHEBI:43474"/>
        <dbReference type="ChEBI" id="CHEBI:58359"/>
        <dbReference type="ChEBI" id="CHEBI:78520"/>
        <dbReference type="ChEBI" id="CHEBI:78521"/>
        <dbReference type="ChEBI" id="CHEBI:456216"/>
        <dbReference type="EC" id="6.3.5.7"/>
    </reaction>
</comment>
<gene>
    <name evidence="8 11" type="primary">gatA</name>
    <name evidence="11" type="ORF">ACIBG2_17620</name>
</gene>
<dbReference type="InterPro" id="IPR023631">
    <property type="entry name" value="Amidase_dom"/>
</dbReference>
<dbReference type="InterPro" id="IPR000120">
    <property type="entry name" value="Amidase"/>
</dbReference>
<dbReference type="HAMAP" id="MF_00120">
    <property type="entry name" value="GatA"/>
    <property type="match status" value="1"/>
</dbReference>
<evidence type="ECO:0000256" key="7">
    <source>
        <dbReference type="ARBA" id="ARBA00047407"/>
    </source>
</evidence>
<feature type="active site" description="Charge relay system" evidence="8">
    <location>
        <position position="79"/>
    </location>
</feature>
<feature type="domain" description="Amidase" evidence="10">
    <location>
        <begin position="24"/>
        <end position="470"/>
    </location>
</feature>
<dbReference type="InterPro" id="IPR004412">
    <property type="entry name" value="GatA"/>
</dbReference>
<accession>A0ABW7YTG4</accession>
<evidence type="ECO:0000256" key="3">
    <source>
        <dbReference type="ARBA" id="ARBA00022741"/>
    </source>
</evidence>
<proteinExistence type="inferred from homology"/>
<dbReference type="Gene3D" id="3.90.1300.10">
    <property type="entry name" value="Amidase signature (AS) domain"/>
    <property type="match status" value="1"/>
</dbReference>